<evidence type="ECO:0000313" key="13">
    <source>
        <dbReference type="EMBL" id="CAL8080343.1"/>
    </source>
</evidence>
<dbReference type="InterPro" id="IPR014001">
    <property type="entry name" value="Helicase_ATP-bd"/>
</dbReference>
<dbReference type="Gene3D" id="1.20.120.850">
    <property type="entry name" value="SWI2/SNF2 ATPases, N-terminal domain"/>
    <property type="match status" value="1"/>
</dbReference>
<evidence type="ECO:0000256" key="2">
    <source>
        <dbReference type="ARBA" id="ARBA00015341"/>
    </source>
</evidence>
<feature type="region of interest" description="Disordered" evidence="10">
    <location>
        <begin position="1"/>
        <end position="45"/>
    </location>
</feature>
<feature type="region of interest" description="Disordered" evidence="10">
    <location>
        <begin position="116"/>
        <end position="169"/>
    </location>
</feature>
<proteinExistence type="predicted"/>
<dbReference type="InterPro" id="IPR027417">
    <property type="entry name" value="P-loop_NTPase"/>
</dbReference>
<evidence type="ECO:0000256" key="10">
    <source>
        <dbReference type="SAM" id="MobiDB-lite"/>
    </source>
</evidence>
<evidence type="ECO:0000256" key="3">
    <source>
        <dbReference type="ARBA" id="ARBA00022618"/>
    </source>
</evidence>
<dbReference type="Pfam" id="PF00271">
    <property type="entry name" value="Helicase_C"/>
    <property type="match status" value="1"/>
</dbReference>
<dbReference type="InterPro" id="IPR049730">
    <property type="entry name" value="SNF2/RAD54-like_C"/>
</dbReference>
<evidence type="ECO:0000256" key="7">
    <source>
        <dbReference type="ARBA" id="ARBA00023306"/>
    </source>
</evidence>
<dbReference type="Gene3D" id="3.40.50.300">
    <property type="entry name" value="P-loop containing nucleotide triphosphate hydrolases"/>
    <property type="match status" value="1"/>
</dbReference>
<evidence type="ECO:0000256" key="5">
    <source>
        <dbReference type="ARBA" id="ARBA00022801"/>
    </source>
</evidence>
<evidence type="ECO:0000256" key="6">
    <source>
        <dbReference type="ARBA" id="ARBA00023254"/>
    </source>
</evidence>
<dbReference type="PANTHER" id="PTHR45629:SF7">
    <property type="entry name" value="DNA EXCISION REPAIR PROTEIN ERCC-6-RELATED"/>
    <property type="match status" value="1"/>
</dbReference>
<comment type="subunit">
    <text evidence="1">Interacts (via N-terminus) with spn-A/Rad51.</text>
</comment>
<feature type="compositionally biased region" description="Low complexity" evidence="10">
    <location>
        <begin position="85"/>
        <end position="104"/>
    </location>
</feature>
<dbReference type="PROSITE" id="PS51192">
    <property type="entry name" value="HELICASE_ATP_BIND_1"/>
    <property type="match status" value="1"/>
</dbReference>
<evidence type="ECO:0000256" key="1">
    <source>
        <dbReference type="ARBA" id="ARBA00011467"/>
    </source>
</evidence>
<name>A0ABP1PWG9_9HEXA</name>
<keyword evidence="3" id="KW-0132">Cell division</keyword>
<keyword evidence="4" id="KW-0498">Mitosis</keyword>
<feature type="compositionally biased region" description="Polar residues" evidence="10">
    <location>
        <begin position="153"/>
        <end position="169"/>
    </location>
</feature>
<feature type="domain" description="Helicase C-terminal" evidence="12">
    <location>
        <begin position="718"/>
        <end position="877"/>
    </location>
</feature>
<keyword evidence="5" id="KW-0378">Hydrolase</keyword>
<evidence type="ECO:0000256" key="4">
    <source>
        <dbReference type="ARBA" id="ARBA00022776"/>
    </source>
</evidence>
<dbReference type="Pfam" id="PF00176">
    <property type="entry name" value="SNF2-rel_dom"/>
    <property type="match status" value="1"/>
</dbReference>
<evidence type="ECO:0000256" key="8">
    <source>
        <dbReference type="ARBA" id="ARBA00024776"/>
    </source>
</evidence>
<feature type="region of interest" description="Disordered" evidence="10">
    <location>
        <begin position="66"/>
        <end position="104"/>
    </location>
</feature>
<dbReference type="Gene3D" id="3.40.50.10810">
    <property type="entry name" value="Tandem AAA-ATPase domain"/>
    <property type="match status" value="1"/>
</dbReference>
<evidence type="ECO:0000256" key="9">
    <source>
        <dbReference type="ARBA" id="ARBA00029956"/>
    </source>
</evidence>
<evidence type="ECO:0000259" key="11">
    <source>
        <dbReference type="PROSITE" id="PS51192"/>
    </source>
</evidence>
<keyword evidence="7" id="KW-0131">Cell cycle</keyword>
<dbReference type="PROSITE" id="PS51194">
    <property type="entry name" value="HELICASE_CTER"/>
    <property type="match status" value="1"/>
</dbReference>
<organism evidence="13 14">
    <name type="scientific">Orchesella dallaii</name>
    <dbReference type="NCBI Taxonomy" id="48710"/>
    <lineage>
        <taxon>Eukaryota</taxon>
        <taxon>Metazoa</taxon>
        <taxon>Ecdysozoa</taxon>
        <taxon>Arthropoda</taxon>
        <taxon>Hexapoda</taxon>
        <taxon>Collembola</taxon>
        <taxon>Entomobryomorpha</taxon>
        <taxon>Entomobryoidea</taxon>
        <taxon>Orchesellidae</taxon>
        <taxon>Orchesellinae</taxon>
        <taxon>Orchesella</taxon>
    </lineage>
</organism>
<dbReference type="SMART" id="SM00490">
    <property type="entry name" value="HELICc"/>
    <property type="match status" value="1"/>
</dbReference>
<dbReference type="InterPro" id="IPR001650">
    <property type="entry name" value="Helicase_C-like"/>
</dbReference>
<dbReference type="PANTHER" id="PTHR45629">
    <property type="entry name" value="SNF2/RAD54 FAMILY MEMBER"/>
    <property type="match status" value="1"/>
</dbReference>
<feature type="domain" description="Helicase ATP-binding" evidence="11">
    <location>
        <begin position="394"/>
        <end position="559"/>
    </location>
</feature>
<keyword evidence="6" id="KW-0469">Meiosis</keyword>
<comment type="caution">
    <text evidence="13">The sequence shown here is derived from an EMBL/GenBank/DDBJ whole genome shotgun (WGS) entry which is preliminary data.</text>
</comment>
<evidence type="ECO:0000313" key="14">
    <source>
        <dbReference type="Proteomes" id="UP001642540"/>
    </source>
</evidence>
<sequence length="981" mass="109837">MNSKKVASVTVYRRPRKGFVPPRRVDPGEAEDADNLSPKEETCFPSKKRNLSPLFAKIRKKLEQDCCDNEDGSGGANEEMEVENPSTTSSGPGSSQVGPVAGSVQILEEFVGDVSAVNDDPFSNSLEDENVGEQAESVYFGGNEGDDLRETHVSNNGHGSSQLSQRATATSGFRKPVLVSQQSQLNSKVVEVDVGEDEVTNSQASQPGVPQRQEVDDKKYYGAVFAKTSTRKHKKWEGDGYIIFSKGKIVTLKNESGKVLDSSNNYKLDSEHFEDGKIFKLGGKEVQIVEELKSDPFAKDVKPPPPDPVATKALGKLPTPLMNKAFVSPCAPGAVTTEKANRNPAKPMFDPEAPDALVMPILDPAEDVHVVVDPHLSRHLRQHQREGVTFLYKCMMDKYYNGAILGDEMGLGKTLQCITLLWTLLKQGPYQRKEIIKRALIVCPSSLTSNWDKEFHRWLGHERIKVFAVNSDHPLKHCPPQCPVIIMSYEMATRSEDALKKMRFDLIVCDEAHKIKNKSGQAYVFLSKLPCRRRILLTGTPVQNDLMELYALVDFANPGVLGQEHEFRKEYEKPIEKYQESHSSLYEKQLGQSKALQLNNILNNFFLRRTHNVMIRYLPPRVTFVVLCKPSNLQKSLYKRLLSSNVVQDLVTGSGNCSTPLSVILALKKLCNHPNLVHPKCNNVEKVEESIYYNLAQGFPQGHRHDLLRIEDSGKMKVLSRLLKSLQGQKVVVVSHYTQTLDLLEDLCKTFSYQFKRLDGTTVSKQRQQIVDQFNTSPNEFIFLLSSKAGGLGLNLQGASNIILYDIDWNPAHDIQAMSRCWRPGQKNITHIYRLISSGTIEERIFHRQIAKQDLSGSVMDLLLSNSSVKFSPQDLKDIFSLYEGDSCLTHDLIECDCPMDGIAKAMNTSIEDFDLEVENIPVAPPPRKKLKSISTMAELHAWEHHGPPFENENLDPGLRSAANDVQFIFCSRSLPADETN</sequence>
<protein>
    <recommendedName>
        <fullName evidence="2">DNA repair and recombination protein RAD54-like</fullName>
    </recommendedName>
    <alternativeName>
        <fullName evidence="9">Protein okra</fullName>
    </alternativeName>
</protein>
<dbReference type="EMBL" id="CAXLJM020000014">
    <property type="protein sequence ID" value="CAL8080343.1"/>
    <property type="molecule type" value="Genomic_DNA"/>
</dbReference>
<keyword evidence="14" id="KW-1185">Reference proteome</keyword>
<reference evidence="13 14" key="1">
    <citation type="submission" date="2024-08" db="EMBL/GenBank/DDBJ databases">
        <authorList>
            <person name="Cucini C."/>
            <person name="Frati F."/>
        </authorList>
    </citation>
    <scope>NUCLEOTIDE SEQUENCE [LARGE SCALE GENOMIC DNA]</scope>
</reference>
<accession>A0ABP1PWG9</accession>
<dbReference type="CDD" id="cd18793">
    <property type="entry name" value="SF2_C_SNF"/>
    <property type="match status" value="1"/>
</dbReference>
<dbReference type="Proteomes" id="UP001642540">
    <property type="component" value="Unassembled WGS sequence"/>
</dbReference>
<dbReference type="SMART" id="SM00487">
    <property type="entry name" value="DEXDc"/>
    <property type="match status" value="1"/>
</dbReference>
<comment type="function">
    <text evidence="8">Involved in mitotic DNA repair and meiotic recombination. Functions in the recombinational DNA repair pathway. Essential for interhomolog gene conversion (GC), but may have a less important role in intersister GC than spn-A/Rad51. In the presence of DNA, spn-A/Rad51 enhances the ATPase activity of okr/Rad54.</text>
</comment>
<evidence type="ECO:0000259" key="12">
    <source>
        <dbReference type="PROSITE" id="PS51194"/>
    </source>
</evidence>
<gene>
    <name evidence="13" type="ORF">ODALV1_LOCUS4618</name>
</gene>
<dbReference type="InterPro" id="IPR000330">
    <property type="entry name" value="SNF2_N"/>
</dbReference>
<dbReference type="SUPFAM" id="SSF52540">
    <property type="entry name" value="P-loop containing nucleoside triphosphate hydrolases"/>
    <property type="match status" value="2"/>
</dbReference>
<dbReference type="CDD" id="cd18004">
    <property type="entry name" value="DEXHc_RAD54"/>
    <property type="match status" value="1"/>
</dbReference>
<dbReference type="InterPro" id="IPR038718">
    <property type="entry name" value="SNF2-like_sf"/>
</dbReference>
<dbReference type="InterPro" id="IPR050496">
    <property type="entry name" value="SNF2_RAD54_helicase_repair"/>
</dbReference>